<dbReference type="PANTHER" id="PTHR42916">
    <property type="entry name" value="2-SUCCINYL-5-ENOLPYRUVYL-6-HYDROXY-3-CYCLOHEXENE-1-CARBOXYLATE SYNTHASE"/>
    <property type="match status" value="1"/>
</dbReference>
<evidence type="ECO:0000256" key="2">
    <source>
        <dbReference type="ARBA" id="ARBA00022723"/>
    </source>
</evidence>
<dbReference type="NCBIfam" id="TIGR00173">
    <property type="entry name" value="menD"/>
    <property type="match status" value="1"/>
</dbReference>
<evidence type="ECO:0000256" key="4">
    <source>
        <dbReference type="ARBA" id="ARBA00023052"/>
    </source>
</evidence>
<keyword evidence="10" id="KW-1185">Reference proteome</keyword>
<evidence type="ECO:0000259" key="7">
    <source>
        <dbReference type="Pfam" id="PF02775"/>
    </source>
</evidence>
<evidence type="ECO:0000313" key="9">
    <source>
        <dbReference type="EMBL" id="GLW95652.1"/>
    </source>
</evidence>
<dbReference type="Proteomes" id="UP001165042">
    <property type="component" value="Unassembled WGS sequence"/>
</dbReference>
<comment type="subunit">
    <text evidence="6">Homodimer.</text>
</comment>
<protein>
    <recommendedName>
        <fullName evidence="6">2-succinyl-5-enolpyruvyl-6-hydroxy-3-cyclohexene-1-carboxylate synthase</fullName>
        <shortName evidence="6">SEPHCHC synthase</shortName>
        <ecNumber evidence="6">2.2.1.9</ecNumber>
    </recommendedName>
    <alternativeName>
        <fullName evidence="6">Menaquinone biosynthesis protein MenD</fullName>
    </alternativeName>
</protein>
<keyword evidence="3 6" id="KW-0460">Magnesium</keyword>
<sequence>MDRVAVNPSTAMATVVVDELVRNDVRQVVLCPGSRNAPVAFALFEAANRGELTLHVRVDERSAGYFALGLGRASGRPAAVVCTSGTAVANLHPAVLEAHHSGVGLLLITADRPPELHGTGANQTIDQRGIFGSAAVTVDFPVAERRAGLNPVWRGLVCRGVARAETGRPVQLNIPFREPLVPTFGDEWPDQLVGRPGGLRWTTSSAARSVPGNRVDFPLPARTLMVVGSGDAARATSAAGVAAKAGWPVVAEPVGAAAAIAGGAHVLRGGPLLLGTGALPESLRPDAVVVVGRPTLSRGVRGLMDRVPVYGIGDHPQWTDPQFVATHVRGWLDQDDLVHVTGHDHSWLAGWQDAEDGAAEAVGALLAAEPWPTGLHVARDVVAALPPGATLFLGSSNTVRDVDLIARHRVDIAVHANRGVAGIDGNLSTAAGVSLGGGAPTYALVGDLTFLHDANGLLIGPGEQRPDLTVVVLNDDGGGIFSLLEQGAAEHRASFERVFGTPHGVDLAALCRAHGVAHTEAATPADLRRALDPAPGLRVVEIKATRDGLRDLHARLRSAVGAAIA</sequence>
<dbReference type="Gene3D" id="3.40.50.970">
    <property type="match status" value="2"/>
</dbReference>
<dbReference type="InterPro" id="IPR011766">
    <property type="entry name" value="TPP_enzyme_TPP-bd"/>
</dbReference>
<dbReference type="InterPro" id="IPR029061">
    <property type="entry name" value="THDP-binding"/>
</dbReference>
<feature type="domain" description="Thiamine pyrophosphate enzyme TPP-binding" evidence="7">
    <location>
        <begin position="424"/>
        <end position="534"/>
    </location>
</feature>
<keyword evidence="6" id="KW-0474">Menaquinone biosynthesis</keyword>
<dbReference type="GO" id="GO:0070204">
    <property type="term" value="F:2-succinyl-5-enolpyruvyl-6-hydroxy-3-cyclohexene-1-carboxylic-acid synthase activity"/>
    <property type="evidence" value="ECO:0007669"/>
    <property type="project" value="UniProtKB-UniRule"/>
</dbReference>
<dbReference type="Gene3D" id="3.40.50.1220">
    <property type="entry name" value="TPP-binding domain"/>
    <property type="match status" value="1"/>
</dbReference>
<proteinExistence type="inferred from homology"/>
<dbReference type="CDD" id="cd07037">
    <property type="entry name" value="TPP_PYR_MenD"/>
    <property type="match status" value="1"/>
</dbReference>
<dbReference type="EC" id="2.2.1.9" evidence="6"/>
<evidence type="ECO:0000256" key="3">
    <source>
        <dbReference type="ARBA" id="ARBA00022842"/>
    </source>
</evidence>
<gene>
    <name evidence="6 9" type="primary">menD</name>
    <name evidence="9" type="ORF">Aglo03_64680</name>
</gene>
<dbReference type="Pfam" id="PF02775">
    <property type="entry name" value="TPP_enzyme_C"/>
    <property type="match status" value="1"/>
</dbReference>
<dbReference type="CDD" id="cd02009">
    <property type="entry name" value="TPP_SHCHC_synthase"/>
    <property type="match status" value="1"/>
</dbReference>
<comment type="caution">
    <text evidence="9">The sequence shown here is derived from an EMBL/GenBank/DDBJ whole genome shotgun (WGS) entry which is preliminary data.</text>
</comment>
<accession>A0A9W6QU88</accession>
<comment type="cofactor">
    <cofactor evidence="6">
        <name>Mg(2+)</name>
        <dbReference type="ChEBI" id="CHEBI:18420"/>
    </cofactor>
    <cofactor evidence="6">
        <name>Mn(2+)</name>
        <dbReference type="ChEBI" id="CHEBI:29035"/>
    </cofactor>
</comment>
<reference evidence="9" key="1">
    <citation type="submission" date="2023-02" db="EMBL/GenBank/DDBJ databases">
        <title>Actinokineospora globicatena NBRC 15670.</title>
        <authorList>
            <person name="Ichikawa N."/>
            <person name="Sato H."/>
            <person name="Tonouchi N."/>
        </authorList>
    </citation>
    <scope>NUCLEOTIDE SEQUENCE</scope>
    <source>
        <strain evidence="9">NBRC 15670</strain>
    </source>
</reference>
<dbReference type="Pfam" id="PF02776">
    <property type="entry name" value="TPP_enzyme_N"/>
    <property type="match status" value="1"/>
</dbReference>
<feature type="domain" description="Thiamine pyrophosphate enzyme N-terminal TPP-binding" evidence="8">
    <location>
        <begin position="12"/>
        <end position="128"/>
    </location>
</feature>
<dbReference type="InterPro" id="IPR004433">
    <property type="entry name" value="MenaQ_synth_MenD"/>
</dbReference>
<dbReference type="InterPro" id="IPR012001">
    <property type="entry name" value="Thiamin_PyroP_enz_TPP-bd_dom"/>
</dbReference>
<keyword evidence="4 6" id="KW-0786">Thiamine pyrophosphate</keyword>
<comment type="pathway">
    <text evidence="6">Quinol/quinone metabolism; menaquinone biosynthesis.</text>
</comment>
<comment type="pathway">
    <text evidence="6">Quinol/quinone metabolism; 1,4-dihydroxy-2-naphthoate biosynthesis; 1,4-dihydroxy-2-naphthoate from chorismate: step 2/7.</text>
</comment>
<dbReference type="PIRSF" id="PIRSF004983">
    <property type="entry name" value="MenD"/>
    <property type="match status" value="1"/>
</dbReference>
<dbReference type="GO" id="GO:0000287">
    <property type="term" value="F:magnesium ion binding"/>
    <property type="evidence" value="ECO:0007669"/>
    <property type="project" value="UniProtKB-UniRule"/>
</dbReference>
<dbReference type="GO" id="GO:0030976">
    <property type="term" value="F:thiamine pyrophosphate binding"/>
    <property type="evidence" value="ECO:0007669"/>
    <property type="project" value="UniProtKB-UniRule"/>
</dbReference>
<evidence type="ECO:0000256" key="5">
    <source>
        <dbReference type="ARBA" id="ARBA00023211"/>
    </source>
</evidence>
<evidence type="ECO:0000259" key="8">
    <source>
        <dbReference type="Pfam" id="PF02776"/>
    </source>
</evidence>
<comment type="function">
    <text evidence="6">Catalyzes the thiamine diphosphate-dependent decarboxylation of 2-oxoglutarate and the subsequent addition of the resulting succinic semialdehyde-thiamine pyrophosphate anion to isochorismate to yield 2-succinyl-5-enolpyruvyl-6-hydroxy-3-cyclohexene-1-carboxylate (SEPHCHC).</text>
</comment>
<evidence type="ECO:0000313" key="10">
    <source>
        <dbReference type="Proteomes" id="UP001165042"/>
    </source>
</evidence>
<evidence type="ECO:0000256" key="6">
    <source>
        <dbReference type="HAMAP-Rule" id="MF_01659"/>
    </source>
</evidence>
<dbReference type="GO" id="GO:0030145">
    <property type="term" value="F:manganese ion binding"/>
    <property type="evidence" value="ECO:0007669"/>
    <property type="project" value="UniProtKB-UniRule"/>
</dbReference>
<comment type="similarity">
    <text evidence="6">Belongs to the TPP enzyme family. MenD subfamily.</text>
</comment>
<dbReference type="EMBL" id="BSSD01000015">
    <property type="protein sequence ID" value="GLW95652.1"/>
    <property type="molecule type" value="Genomic_DNA"/>
</dbReference>
<keyword evidence="5 6" id="KW-0464">Manganese</keyword>
<evidence type="ECO:0000256" key="1">
    <source>
        <dbReference type="ARBA" id="ARBA00022679"/>
    </source>
</evidence>
<name>A0A9W6QU88_9PSEU</name>
<dbReference type="HAMAP" id="MF_01659">
    <property type="entry name" value="MenD"/>
    <property type="match status" value="1"/>
</dbReference>
<organism evidence="9 10">
    <name type="scientific">Actinokineospora globicatena</name>
    <dbReference type="NCBI Taxonomy" id="103729"/>
    <lineage>
        <taxon>Bacteria</taxon>
        <taxon>Bacillati</taxon>
        <taxon>Actinomycetota</taxon>
        <taxon>Actinomycetes</taxon>
        <taxon>Pseudonocardiales</taxon>
        <taxon>Pseudonocardiaceae</taxon>
        <taxon>Actinokineospora</taxon>
    </lineage>
</organism>
<dbReference type="PANTHER" id="PTHR42916:SF1">
    <property type="entry name" value="PROTEIN PHYLLO, CHLOROPLASTIC"/>
    <property type="match status" value="1"/>
</dbReference>
<comment type="catalytic activity">
    <reaction evidence="6">
        <text>isochorismate + 2-oxoglutarate + H(+) = 5-enolpyruvoyl-6-hydroxy-2-succinyl-cyclohex-3-ene-1-carboxylate + CO2</text>
        <dbReference type="Rhea" id="RHEA:25593"/>
        <dbReference type="ChEBI" id="CHEBI:15378"/>
        <dbReference type="ChEBI" id="CHEBI:16526"/>
        <dbReference type="ChEBI" id="CHEBI:16810"/>
        <dbReference type="ChEBI" id="CHEBI:29780"/>
        <dbReference type="ChEBI" id="CHEBI:58818"/>
        <dbReference type="EC" id="2.2.1.9"/>
    </reaction>
</comment>
<keyword evidence="2 6" id="KW-0479">Metal-binding</keyword>
<keyword evidence="1 6" id="KW-0808">Transferase</keyword>
<dbReference type="GO" id="GO:0009234">
    <property type="term" value="P:menaquinone biosynthetic process"/>
    <property type="evidence" value="ECO:0007669"/>
    <property type="project" value="UniProtKB-UniRule"/>
</dbReference>
<comment type="cofactor">
    <cofactor evidence="6">
        <name>thiamine diphosphate</name>
        <dbReference type="ChEBI" id="CHEBI:58937"/>
    </cofactor>
    <text evidence="6">Binds 1 thiamine pyrophosphate per subunit.</text>
</comment>
<dbReference type="AlphaFoldDB" id="A0A9W6QU88"/>
<dbReference type="SUPFAM" id="SSF52518">
    <property type="entry name" value="Thiamin diphosphate-binding fold (THDP-binding)"/>
    <property type="match status" value="2"/>
</dbReference>